<dbReference type="Proteomes" id="UP001227101">
    <property type="component" value="Chromosome"/>
</dbReference>
<evidence type="ECO:0000313" key="2">
    <source>
        <dbReference type="EMBL" id="WIV52824.1"/>
    </source>
</evidence>
<dbReference type="RefSeq" id="WP_285449226.1">
    <property type="nucleotide sequence ID" value="NZ_CP127173.1"/>
</dbReference>
<dbReference type="InterPro" id="IPR034660">
    <property type="entry name" value="DinB/YfiT-like"/>
</dbReference>
<dbReference type="Gene3D" id="1.20.120.450">
    <property type="entry name" value="dinb family like domain"/>
    <property type="match status" value="1"/>
</dbReference>
<protein>
    <submittedName>
        <fullName evidence="2">Maleylpyruvate isomerase family mycothiol-dependent enzyme</fullName>
    </submittedName>
</protein>
<accession>A0ABY8X8V3</accession>
<dbReference type="EMBL" id="CP127173">
    <property type="protein sequence ID" value="WIV52824.1"/>
    <property type="molecule type" value="Genomic_DNA"/>
</dbReference>
<dbReference type="InterPro" id="IPR017517">
    <property type="entry name" value="Maleyloyr_isom"/>
</dbReference>
<sequence>MDKARMWSGVEQGRLRLADFLDGLRPEDWERESLCEGWRVRDVAAHLAGNARFGVKDWLREAVRARGNFNRMVLESGKRLGAEPPAEIVASLREHAASRQVPPAPGAGPDSTIMDVLTHTQDIALVFGHKAEIPPEDAVAGLGSLWKLRFPFNPRKQLAGVRMVAEDADWAVGEGPEISGPASAFLLLLTNRPAAYEQLKGPGLELARKKQAA</sequence>
<dbReference type="InterPro" id="IPR024344">
    <property type="entry name" value="MDMPI_metal-binding"/>
</dbReference>
<evidence type="ECO:0000313" key="3">
    <source>
        <dbReference type="Proteomes" id="UP001227101"/>
    </source>
</evidence>
<feature type="domain" description="Mycothiol-dependent maleylpyruvate isomerase metal-binding" evidence="1">
    <location>
        <begin position="12"/>
        <end position="99"/>
    </location>
</feature>
<keyword evidence="2" id="KW-0413">Isomerase</keyword>
<evidence type="ECO:0000259" key="1">
    <source>
        <dbReference type="Pfam" id="PF11716"/>
    </source>
</evidence>
<dbReference type="NCBIfam" id="TIGR03083">
    <property type="entry name" value="maleylpyruvate isomerase family mycothiol-dependent enzyme"/>
    <property type="match status" value="1"/>
</dbReference>
<reference evidence="2 3" key="1">
    <citation type="submission" date="2023-06" db="EMBL/GenBank/DDBJ databases">
        <authorList>
            <person name="Oyuntsetseg B."/>
            <person name="Kim S.B."/>
        </authorList>
    </citation>
    <scope>NUCLEOTIDE SEQUENCE [LARGE SCALE GENOMIC DNA]</scope>
    <source>
        <strain evidence="2 3">2-2</strain>
    </source>
</reference>
<keyword evidence="3" id="KW-1185">Reference proteome</keyword>
<organism evidence="2 3">
    <name type="scientific">Amycolatopsis nalaikhensis</name>
    <dbReference type="NCBI Taxonomy" id="715472"/>
    <lineage>
        <taxon>Bacteria</taxon>
        <taxon>Bacillati</taxon>
        <taxon>Actinomycetota</taxon>
        <taxon>Actinomycetes</taxon>
        <taxon>Pseudonocardiales</taxon>
        <taxon>Pseudonocardiaceae</taxon>
        <taxon>Amycolatopsis</taxon>
    </lineage>
</organism>
<dbReference type="GO" id="GO:0016853">
    <property type="term" value="F:isomerase activity"/>
    <property type="evidence" value="ECO:0007669"/>
    <property type="project" value="UniProtKB-KW"/>
</dbReference>
<proteinExistence type="predicted"/>
<gene>
    <name evidence="2" type="ORF">QP939_28180</name>
</gene>
<dbReference type="SUPFAM" id="SSF109854">
    <property type="entry name" value="DinB/YfiT-like putative metalloenzymes"/>
    <property type="match status" value="1"/>
</dbReference>
<name>A0ABY8X8V3_9PSEU</name>
<dbReference type="Pfam" id="PF11716">
    <property type="entry name" value="MDMPI_N"/>
    <property type="match status" value="1"/>
</dbReference>